<keyword evidence="5" id="KW-0418">Kinase</keyword>
<dbReference type="Pfam" id="PF07696">
    <property type="entry name" value="7TMR-DISMED2"/>
    <property type="match status" value="1"/>
</dbReference>
<evidence type="ECO:0000256" key="2">
    <source>
        <dbReference type="ARBA" id="ARBA00012438"/>
    </source>
</evidence>
<feature type="transmembrane region" description="Helical" evidence="9">
    <location>
        <begin position="346"/>
        <end position="368"/>
    </location>
</feature>
<dbReference type="EC" id="2.7.13.3" evidence="2"/>
<evidence type="ECO:0000256" key="6">
    <source>
        <dbReference type="ARBA" id="ARBA00022840"/>
    </source>
</evidence>
<keyword evidence="7" id="KW-0597">Phosphoprotein</keyword>
<keyword evidence="6" id="KW-0067">ATP-binding</keyword>
<keyword evidence="4" id="KW-0547">Nucleotide-binding</keyword>
<feature type="domain" description="Histidine kinase" evidence="10">
    <location>
        <begin position="873"/>
        <end position="1108"/>
    </location>
</feature>
<dbReference type="CDD" id="cd17574">
    <property type="entry name" value="REC_OmpR"/>
    <property type="match status" value="1"/>
</dbReference>
<dbReference type="PANTHER" id="PTHR43047">
    <property type="entry name" value="TWO-COMPONENT HISTIDINE PROTEIN KINASE"/>
    <property type="match status" value="1"/>
</dbReference>
<comment type="catalytic activity">
    <reaction evidence="1">
        <text>ATP + protein L-histidine = ADP + protein N-phospho-L-histidine.</text>
        <dbReference type="EC" id="2.7.13.3"/>
    </reaction>
</comment>
<evidence type="ECO:0000256" key="3">
    <source>
        <dbReference type="ARBA" id="ARBA00022679"/>
    </source>
</evidence>
<gene>
    <name evidence="12" type="ORF">KS419_17885</name>
</gene>
<evidence type="ECO:0000256" key="5">
    <source>
        <dbReference type="ARBA" id="ARBA00022777"/>
    </source>
</evidence>
<dbReference type="Pfam" id="PF00512">
    <property type="entry name" value="HisKA"/>
    <property type="match status" value="2"/>
</dbReference>
<dbReference type="CDD" id="cd00082">
    <property type="entry name" value="HisKA"/>
    <property type="match status" value="2"/>
</dbReference>
<evidence type="ECO:0000256" key="7">
    <source>
        <dbReference type="PROSITE-ProRule" id="PRU00169"/>
    </source>
</evidence>
<evidence type="ECO:0000256" key="1">
    <source>
        <dbReference type="ARBA" id="ARBA00000085"/>
    </source>
</evidence>
<sequence>MRIVHIFIPISFFIILILFCSPFSVTAFHGQTVEVSDETENVDLNMYMDLFEDEEKKWTIDEISSENFSDQFISNEETLPNYGYTSSVYWGRLQIKNLSAEEKNWLLELDNPTMDYVSIYLPTEGSFTEKKSGDLFPFHQRELEHRNFVFKVSTDSFETKTIYLRFETEGAMQLPLTLWNGDAFTAKSQMEYTLLGLLFGIAAVMAIYNLFLYFSLRHRSYIYYVIFILVNVLTQLSFLGLSYQYLWPDAVWWNNRSIVFFMCLANISGLVFAKVFLDMKRFTPRIDKLMAPIIIFNLLLIVLLYFSYPLALYIVMVSLLFFVALVIITAFLCYRQGYRPARFFLLGWFLLVVGIVITSLSDAGLIALNPFTKYAWQISSTVEIVLFSFALADRINTMRIEKAQAEKEAIESKEMALHSLKRTNKLKDEFLAVTSHEIRTPLNGIIGIAETMNDGVAGQLTETMKKNLSMIIMSGKRLSHLLDDILDFSKLKNDVLELNIKQVYLHEMAEVVLTMSQSLANGKDVSLHNRIPSTLPPVKADENRLQQILYNLIGNGIKYTEKGNVSISAKEEEDYIKLTVTDTGIGIPPDQLESIFHPFKQGEHTISGGYGGTGIGLNITKRLIELHEGTIDVTSREGEGSTFTFTLPIFQDSQNTKVEVASVYPDLPIQYSIIENIQEKKEPTRSGRILIADDEPVNLQVLINHLSLEGYEVETVNNGADALDQIEALIPFDLLILDIMMPKMSGYEVCRKIREKFLLTDLPILMLTAKNQLEDRITAFELGANDYLTKPFEKKELTSRVKTLIDLKKAMTGVRDHAKELDRMNIELQNLNDSLEDKVQERTMELQKINEKLKELNINLTKTEQSRRHLLSNISHELGTPITFLHSYVQSIKEGLIEASDTRYLQLVENKIHMLDRLTQDLFDLAKFESGKMRLNIKTENLTEWIEQVYRKFELDVEEKGIELNYPKINSKMENIKDIDILIDYKRMDQVFSNIIYNSLKYTPIGGNISIVIDVKSLDPEFREMDGDFEGEVIIAVKDTGQGIEPDVLPYIFERFYKGSTSKYAKDSGSGLGLAITKEIVQYHKGRIWVESQLNKGTTFYFTLPFIMNTVERLEDIC</sequence>
<dbReference type="InterPro" id="IPR003661">
    <property type="entry name" value="HisK_dim/P_dom"/>
</dbReference>
<dbReference type="CDD" id="cd00075">
    <property type="entry name" value="HATPase"/>
    <property type="match status" value="1"/>
</dbReference>
<feature type="transmembrane region" description="Helical" evidence="9">
    <location>
        <begin position="312"/>
        <end position="334"/>
    </location>
</feature>
<reference evidence="12 13" key="1">
    <citation type="submission" date="2021-06" db="EMBL/GenBank/DDBJ databases">
        <title>Bacillus sp. RD4P76, an endophyte from a halophyte.</title>
        <authorList>
            <person name="Sun J.-Q."/>
        </authorList>
    </citation>
    <scope>NUCLEOTIDE SEQUENCE [LARGE SCALE GENOMIC DNA]</scope>
    <source>
        <strain evidence="12 13">CGMCC 1.15917</strain>
    </source>
</reference>
<keyword evidence="9" id="KW-1133">Transmembrane helix</keyword>
<dbReference type="SMART" id="SM00388">
    <property type="entry name" value="HisKA"/>
    <property type="match status" value="2"/>
</dbReference>
<evidence type="ECO:0000259" key="10">
    <source>
        <dbReference type="PROSITE" id="PS50109"/>
    </source>
</evidence>
<dbReference type="RefSeq" id="WP_217067754.1">
    <property type="nucleotide sequence ID" value="NZ_JAHQCS010000145.1"/>
</dbReference>
<organism evidence="12 13">
    <name type="scientific">Evansella tamaricis</name>
    <dbReference type="NCBI Taxonomy" id="2069301"/>
    <lineage>
        <taxon>Bacteria</taxon>
        <taxon>Bacillati</taxon>
        <taxon>Bacillota</taxon>
        <taxon>Bacilli</taxon>
        <taxon>Bacillales</taxon>
        <taxon>Bacillaceae</taxon>
        <taxon>Evansella</taxon>
    </lineage>
</organism>
<dbReference type="Pfam" id="PF00072">
    <property type="entry name" value="Response_reg"/>
    <property type="match status" value="1"/>
</dbReference>
<evidence type="ECO:0000256" key="8">
    <source>
        <dbReference type="SAM" id="Coils"/>
    </source>
</evidence>
<feature type="transmembrane region" description="Helical" evidence="9">
    <location>
        <begin position="289"/>
        <end position="306"/>
    </location>
</feature>
<protein>
    <recommendedName>
        <fullName evidence="2">histidine kinase</fullName>
        <ecNumber evidence="2">2.7.13.3</ecNumber>
    </recommendedName>
</protein>
<feature type="transmembrane region" description="Helical" evidence="9">
    <location>
        <begin position="221"/>
        <end position="246"/>
    </location>
</feature>
<dbReference type="SMART" id="SM00387">
    <property type="entry name" value="HATPase_c"/>
    <property type="match status" value="2"/>
</dbReference>
<keyword evidence="13" id="KW-1185">Reference proteome</keyword>
<name>A0ABS6JMQ5_9BACI</name>
<dbReference type="PANTHER" id="PTHR43047:SF72">
    <property type="entry name" value="OSMOSENSING HISTIDINE PROTEIN KINASE SLN1"/>
    <property type="match status" value="1"/>
</dbReference>
<dbReference type="InterPro" id="IPR011623">
    <property type="entry name" value="7TMR_DISM_rcpt_extracell_dom1"/>
</dbReference>
<evidence type="ECO:0000256" key="9">
    <source>
        <dbReference type="SAM" id="Phobius"/>
    </source>
</evidence>
<keyword evidence="8" id="KW-0175">Coiled coil</keyword>
<dbReference type="Pfam" id="PF07695">
    <property type="entry name" value="7TMR-DISM_7TM"/>
    <property type="match status" value="1"/>
</dbReference>
<dbReference type="InterPro" id="IPR003594">
    <property type="entry name" value="HATPase_dom"/>
</dbReference>
<dbReference type="Pfam" id="PF02518">
    <property type="entry name" value="HATPase_c"/>
    <property type="match status" value="2"/>
</dbReference>
<dbReference type="EMBL" id="JAHQCS010000145">
    <property type="protein sequence ID" value="MBU9713603.1"/>
    <property type="molecule type" value="Genomic_DNA"/>
</dbReference>
<feature type="coiled-coil region" evidence="8">
    <location>
        <begin position="814"/>
        <end position="873"/>
    </location>
</feature>
<dbReference type="PROSITE" id="PS50110">
    <property type="entry name" value="RESPONSE_REGULATORY"/>
    <property type="match status" value="1"/>
</dbReference>
<dbReference type="PROSITE" id="PS50109">
    <property type="entry name" value="HIS_KIN"/>
    <property type="match status" value="2"/>
</dbReference>
<evidence type="ECO:0000259" key="11">
    <source>
        <dbReference type="PROSITE" id="PS50110"/>
    </source>
</evidence>
<feature type="modified residue" description="4-aspartylphosphate" evidence="7">
    <location>
        <position position="738"/>
    </location>
</feature>
<feature type="transmembrane region" description="Helical" evidence="9">
    <location>
        <begin position="258"/>
        <end position="277"/>
    </location>
</feature>
<comment type="caution">
    <text evidence="12">The sequence shown here is derived from an EMBL/GenBank/DDBJ whole genome shotgun (WGS) entry which is preliminary data.</text>
</comment>
<dbReference type="InterPro" id="IPR005467">
    <property type="entry name" value="His_kinase_dom"/>
</dbReference>
<dbReference type="Proteomes" id="UP000784880">
    <property type="component" value="Unassembled WGS sequence"/>
</dbReference>
<feature type="domain" description="Response regulatory" evidence="11">
    <location>
        <begin position="688"/>
        <end position="805"/>
    </location>
</feature>
<feature type="domain" description="Histidine kinase" evidence="10">
    <location>
        <begin position="433"/>
        <end position="651"/>
    </location>
</feature>
<proteinExistence type="predicted"/>
<accession>A0ABS6JMQ5</accession>
<feature type="coiled-coil region" evidence="8">
    <location>
        <begin position="395"/>
        <end position="423"/>
    </location>
</feature>
<feature type="transmembrane region" description="Helical" evidence="9">
    <location>
        <begin position="192"/>
        <end position="214"/>
    </location>
</feature>
<evidence type="ECO:0000313" key="12">
    <source>
        <dbReference type="EMBL" id="MBU9713603.1"/>
    </source>
</evidence>
<dbReference type="InterPro" id="IPR001789">
    <property type="entry name" value="Sig_transdc_resp-reg_receiver"/>
</dbReference>
<dbReference type="InterPro" id="IPR011622">
    <property type="entry name" value="7TMR_DISM_rcpt_extracell_dom2"/>
</dbReference>
<evidence type="ECO:0000256" key="4">
    <source>
        <dbReference type="ARBA" id="ARBA00022741"/>
    </source>
</evidence>
<evidence type="ECO:0000313" key="13">
    <source>
        <dbReference type="Proteomes" id="UP000784880"/>
    </source>
</evidence>
<keyword evidence="9" id="KW-0472">Membrane</keyword>
<dbReference type="SMART" id="SM00448">
    <property type="entry name" value="REC"/>
    <property type="match status" value="1"/>
</dbReference>
<keyword evidence="9" id="KW-0812">Transmembrane</keyword>
<keyword evidence="3" id="KW-0808">Transferase</keyword>